<sequence>MDEHKTHSWMMLTLIRTEICWTLGTAILGCMTDQTYSNYQTKNSPASCERSISASHEPYKYIMEHNQKVEPRKFSSLENHSAIRAGCICTVCDHQHKIAIDDMREATKQK</sequence>
<keyword evidence="1" id="KW-0732">Signal</keyword>
<name>A0A6N2N099_SALVM</name>
<dbReference type="PROSITE" id="PS51257">
    <property type="entry name" value="PROKAR_LIPOPROTEIN"/>
    <property type="match status" value="1"/>
</dbReference>
<organism evidence="2">
    <name type="scientific">Salix viminalis</name>
    <name type="common">Common osier</name>
    <name type="synonym">Basket willow</name>
    <dbReference type="NCBI Taxonomy" id="40686"/>
    <lineage>
        <taxon>Eukaryota</taxon>
        <taxon>Viridiplantae</taxon>
        <taxon>Streptophyta</taxon>
        <taxon>Embryophyta</taxon>
        <taxon>Tracheophyta</taxon>
        <taxon>Spermatophyta</taxon>
        <taxon>Magnoliopsida</taxon>
        <taxon>eudicotyledons</taxon>
        <taxon>Gunneridae</taxon>
        <taxon>Pentapetalae</taxon>
        <taxon>rosids</taxon>
        <taxon>fabids</taxon>
        <taxon>Malpighiales</taxon>
        <taxon>Salicaceae</taxon>
        <taxon>Saliceae</taxon>
        <taxon>Salix</taxon>
    </lineage>
</organism>
<dbReference type="AlphaFoldDB" id="A0A6N2N099"/>
<reference evidence="2" key="1">
    <citation type="submission" date="2019-03" db="EMBL/GenBank/DDBJ databases">
        <authorList>
            <person name="Mank J."/>
            <person name="Almeida P."/>
        </authorList>
    </citation>
    <scope>NUCLEOTIDE SEQUENCE</scope>
    <source>
        <strain evidence="2">78183</strain>
    </source>
</reference>
<feature type="chain" id="PRO_5026663814" description="Secreted protein" evidence="1">
    <location>
        <begin position="23"/>
        <end position="110"/>
    </location>
</feature>
<evidence type="ECO:0000313" key="2">
    <source>
        <dbReference type="EMBL" id="VFU59201.1"/>
    </source>
</evidence>
<accession>A0A6N2N099</accession>
<gene>
    <name evidence="2" type="ORF">SVIM_LOCUS435599</name>
</gene>
<evidence type="ECO:0000256" key="1">
    <source>
        <dbReference type="SAM" id="SignalP"/>
    </source>
</evidence>
<dbReference type="EMBL" id="CAADRP010002029">
    <property type="protein sequence ID" value="VFU59201.1"/>
    <property type="molecule type" value="Genomic_DNA"/>
</dbReference>
<feature type="signal peptide" evidence="1">
    <location>
        <begin position="1"/>
        <end position="22"/>
    </location>
</feature>
<proteinExistence type="predicted"/>
<evidence type="ECO:0008006" key="3">
    <source>
        <dbReference type="Google" id="ProtNLM"/>
    </source>
</evidence>
<protein>
    <recommendedName>
        <fullName evidence="3">Secreted protein</fullName>
    </recommendedName>
</protein>